<evidence type="ECO:0000313" key="2">
    <source>
        <dbReference type="Proteomes" id="UP001303946"/>
    </source>
</evidence>
<evidence type="ECO:0008006" key="3">
    <source>
        <dbReference type="Google" id="ProtNLM"/>
    </source>
</evidence>
<keyword evidence="2" id="KW-1185">Reference proteome</keyword>
<sequence length="109" mass="11310">MNMNITGRVLDPRGQPHVGHVVLRDRAPQSGSIFAEASANDAGFFLLGVRGIVTSAGCSKSYVIEVDSRAASGADLYGELDVTSLFPAGGTGFAEEDITATPVILAEVE</sequence>
<gene>
    <name evidence="1" type="ORF">RXV79_09115</name>
</gene>
<name>A0ABZ0CZ21_9BURK</name>
<dbReference type="Proteomes" id="UP001303946">
    <property type="component" value="Chromosome"/>
</dbReference>
<proteinExistence type="predicted"/>
<evidence type="ECO:0000313" key="1">
    <source>
        <dbReference type="EMBL" id="WOB10210.1"/>
    </source>
</evidence>
<dbReference type="EMBL" id="CP136336">
    <property type="protein sequence ID" value="WOB10210.1"/>
    <property type="molecule type" value="Genomic_DNA"/>
</dbReference>
<organism evidence="1 2">
    <name type="scientific">Piscinibacter gummiphilus</name>
    <dbReference type="NCBI Taxonomy" id="946333"/>
    <lineage>
        <taxon>Bacteria</taxon>
        <taxon>Pseudomonadati</taxon>
        <taxon>Pseudomonadota</taxon>
        <taxon>Betaproteobacteria</taxon>
        <taxon>Burkholderiales</taxon>
        <taxon>Sphaerotilaceae</taxon>
        <taxon>Piscinibacter</taxon>
    </lineage>
</organism>
<accession>A0ABZ0CZ21</accession>
<reference evidence="1 2" key="1">
    <citation type="submission" date="2023-10" db="EMBL/GenBank/DDBJ databases">
        <title>Bacteria for the degradation of biodegradable plastic PBAT(Polybutylene adipate terephthalate).</title>
        <authorList>
            <person name="Weon H.-Y."/>
            <person name="Yeon J."/>
        </authorList>
    </citation>
    <scope>NUCLEOTIDE SEQUENCE [LARGE SCALE GENOMIC DNA]</scope>
    <source>
        <strain evidence="1 2">SBD 7-3</strain>
    </source>
</reference>
<protein>
    <recommendedName>
        <fullName evidence="3">Carboxypeptidase regulatory-like domain-containing protein</fullName>
    </recommendedName>
</protein>
<dbReference type="RefSeq" id="WP_316703117.1">
    <property type="nucleotide sequence ID" value="NZ_CP136336.1"/>
</dbReference>